<dbReference type="InterPro" id="IPR036168">
    <property type="entry name" value="AP2_Mu_C_sf"/>
</dbReference>
<evidence type="ECO:0000256" key="4">
    <source>
        <dbReference type="ARBA" id="ARBA00023136"/>
    </source>
</evidence>
<dbReference type="GeneID" id="16067749"/>
<dbReference type="KEGG" id="sre:PTSG_00227"/>
<dbReference type="GO" id="GO:0016197">
    <property type="term" value="P:endosomal transport"/>
    <property type="evidence" value="ECO:0007669"/>
    <property type="project" value="TreeGrafter"/>
</dbReference>
<accession>F2TVW0</accession>
<dbReference type="GO" id="GO:0005770">
    <property type="term" value="C:late endosome"/>
    <property type="evidence" value="ECO:0007669"/>
    <property type="project" value="TreeGrafter"/>
</dbReference>
<comment type="similarity">
    <text evidence="1">Belongs to the adaptor complexes medium subunit family.</text>
</comment>
<comment type="subcellular location">
    <subcellularLocation>
        <location evidence="5">Endomembrane system</location>
        <topology evidence="5">Peripheral membrane protein</topology>
        <orientation evidence="5">Cytoplasmic side</orientation>
    </subcellularLocation>
</comment>
<keyword evidence="2" id="KW-0813">Transport</keyword>
<dbReference type="PANTHER" id="PTHR16082">
    <property type="entry name" value="AP-5 COMPLEX SUBUNIT MU-1"/>
    <property type="match status" value="1"/>
</dbReference>
<gene>
    <name evidence="7" type="ORF">PTSG_00227</name>
</gene>
<dbReference type="GO" id="GO:0005764">
    <property type="term" value="C:lysosome"/>
    <property type="evidence" value="ECO:0007669"/>
    <property type="project" value="TreeGrafter"/>
</dbReference>
<dbReference type="InParanoid" id="F2TVW0"/>
<evidence type="ECO:0000256" key="5">
    <source>
        <dbReference type="ARBA" id="ARBA00029433"/>
    </source>
</evidence>
<dbReference type="GO" id="GO:0030119">
    <property type="term" value="C:AP-type membrane coat adaptor complex"/>
    <property type="evidence" value="ECO:0007669"/>
    <property type="project" value="TreeGrafter"/>
</dbReference>
<dbReference type="OMA" id="KEHPTDY"/>
<sequence>MRVLWCWGGGSSGPSSTDEYQLLFARRWPAVERRARVVHGKHYTAPPDADTVLSTFTSASCTSGSEHVTNVDELDSADPAQIELLQLTEPPLFVVDGCWPLVVLQRDNYVAGCLPFVETPPTPTDKSTALLQSPDVSSSLSFLEELLTLLSRLEGQSAAVVQSELSMFSSLACPTGVYDGLSYPHVTTLLTKGTDTSPVVMPAWRVGSHAEARPSLEFFITETVTASQQHPVDYYESMVVSGVVSCRAALAGKPEITATISSGTDLTRCHVHHCVQQSRSGGNSTQRTVTFIPPIERFDLLQYKVTLAAEPLQPPLLGSYEMTSRGDQSRVSFTLTLRRSDRYTGPPLESVEVVLPFFNRGCVSGQSLRPTAGTASAMRGSHVVVWRLDKHFSGKQVAASLQGELRFDVTARHQGMDDPFCTNVTSYADVRWVAQGKTLSNTFVNTDTVRIQPPLARGKVKAVVTSTLKSGDYRIWNVHGSSRQCIPPSPDREQNP</sequence>
<dbReference type="Pfam" id="PF00928">
    <property type="entry name" value="Adap_comp_sub"/>
    <property type="match status" value="1"/>
</dbReference>
<dbReference type="eggNOG" id="KOG0937">
    <property type="taxonomic scope" value="Eukaryota"/>
</dbReference>
<dbReference type="GO" id="GO:0015031">
    <property type="term" value="P:protein transport"/>
    <property type="evidence" value="ECO:0007669"/>
    <property type="project" value="UniProtKB-KW"/>
</dbReference>
<dbReference type="InterPro" id="IPR028565">
    <property type="entry name" value="MHD"/>
</dbReference>
<keyword evidence="4" id="KW-0472">Membrane</keyword>
<evidence type="ECO:0000313" key="7">
    <source>
        <dbReference type="EMBL" id="EGD72206.1"/>
    </source>
</evidence>
<organism evidence="8">
    <name type="scientific">Salpingoeca rosetta (strain ATCC 50818 / BSB-021)</name>
    <dbReference type="NCBI Taxonomy" id="946362"/>
    <lineage>
        <taxon>Eukaryota</taxon>
        <taxon>Choanoflagellata</taxon>
        <taxon>Craspedida</taxon>
        <taxon>Salpingoecidae</taxon>
        <taxon>Salpingoeca</taxon>
    </lineage>
</organism>
<dbReference type="OrthoDB" id="1877176at2759"/>
<dbReference type="SUPFAM" id="SSF49447">
    <property type="entry name" value="Second domain of Mu2 adaptin subunit (ap50) of ap2 adaptor"/>
    <property type="match status" value="1"/>
</dbReference>
<evidence type="ECO:0000256" key="2">
    <source>
        <dbReference type="ARBA" id="ARBA00022448"/>
    </source>
</evidence>
<feature type="domain" description="MHD" evidence="6">
    <location>
        <begin position="213"/>
        <end position="476"/>
    </location>
</feature>
<dbReference type="AlphaFoldDB" id="F2TVW0"/>
<protein>
    <recommendedName>
        <fullName evidence="6">MHD domain-containing protein</fullName>
    </recommendedName>
</protein>
<proteinExistence type="inferred from homology"/>
<keyword evidence="8" id="KW-1185">Reference proteome</keyword>
<dbReference type="RefSeq" id="XP_004998777.1">
    <property type="nucleotide sequence ID" value="XM_004998720.1"/>
</dbReference>
<evidence type="ECO:0000259" key="6">
    <source>
        <dbReference type="PROSITE" id="PS51072"/>
    </source>
</evidence>
<evidence type="ECO:0000256" key="3">
    <source>
        <dbReference type="ARBA" id="ARBA00022927"/>
    </source>
</evidence>
<name>F2TVW0_SALR5</name>
<evidence type="ECO:0000313" key="8">
    <source>
        <dbReference type="Proteomes" id="UP000007799"/>
    </source>
</evidence>
<dbReference type="STRING" id="946362.F2TVW0"/>
<dbReference type="EMBL" id="GL832955">
    <property type="protein sequence ID" value="EGD72206.1"/>
    <property type="molecule type" value="Genomic_DNA"/>
</dbReference>
<dbReference type="GO" id="GO:0005829">
    <property type="term" value="C:cytosol"/>
    <property type="evidence" value="ECO:0007669"/>
    <property type="project" value="TreeGrafter"/>
</dbReference>
<dbReference type="Gene3D" id="2.60.40.1170">
    <property type="entry name" value="Mu homology domain, subdomain B"/>
    <property type="match status" value="2"/>
</dbReference>
<dbReference type="FunCoup" id="F2TVW0">
    <property type="interactions" value="1121"/>
</dbReference>
<dbReference type="Proteomes" id="UP000007799">
    <property type="component" value="Unassembled WGS sequence"/>
</dbReference>
<dbReference type="InterPro" id="IPR039591">
    <property type="entry name" value="AP5M1"/>
</dbReference>
<reference evidence="7" key="1">
    <citation type="submission" date="2009-08" db="EMBL/GenBank/DDBJ databases">
        <title>Annotation of Salpingoeca rosetta.</title>
        <authorList>
            <consortium name="The Broad Institute Genome Sequencing Platform"/>
            <person name="Russ C."/>
            <person name="Cuomo C."/>
            <person name="Burger G."/>
            <person name="Gray M.W."/>
            <person name="Holland P.W.H."/>
            <person name="King N."/>
            <person name="Lang F.B.F."/>
            <person name="Roger A.J."/>
            <person name="Ruiz-Trillo I."/>
            <person name="Young S.K."/>
            <person name="Zeng Q."/>
            <person name="Gargeya S."/>
            <person name="Alvarado L."/>
            <person name="Berlin A."/>
            <person name="Chapman S.B."/>
            <person name="Chen Z."/>
            <person name="Freedman E."/>
            <person name="Gellesch M."/>
            <person name="Goldberg J."/>
            <person name="Griggs A."/>
            <person name="Gujja S."/>
            <person name="Heilman E."/>
            <person name="Heiman D."/>
            <person name="Howarth C."/>
            <person name="Mehta T."/>
            <person name="Neiman D."/>
            <person name="Pearson M."/>
            <person name="Roberts A."/>
            <person name="Saif S."/>
            <person name="Shea T."/>
            <person name="Shenoy N."/>
            <person name="Sisk P."/>
            <person name="Stolte C."/>
            <person name="Sykes S."/>
            <person name="White J."/>
            <person name="Yandava C."/>
            <person name="Haas B."/>
            <person name="Nusbaum C."/>
            <person name="Birren B."/>
        </authorList>
    </citation>
    <scope>NUCLEOTIDE SEQUENCE [LARGE SCALE GENOMIC DNA]</scope>
    <source>
        <strain evidence="7">ATCC 50818</strain>
    </source>
</reference>
<keyword evidence="3" id="KW-0653">Protein transport</keyword>
<dbReference type="PANTHER" id="PTHR16082:SF2">
    <property type="entry name" value="AP-5 COMPLEX SUBUNIT MU-1"/>
    <property type="match status" value="1"/>
</dbReference>
<evidence type="ECO:0000256" key="1">
    <source>
        <dbReference type="ARBA" id="ARBA00005324"/>
    </source>
</evidence>
<dbReference type="PROSITE" id="PS51072">
    <property type="entry name" value="MHD"/>
    <property type="match status" value="1"/>
</dbReference>